<evidence type="ECO:0000256" key="5">
    <source>
        <dbReference type="ARBA" id="ARBA00023170"/>
    </source>
</evidence>
<evidence type="ECO:0000256" key="1">
    <source>
        <dbReference type="ARBA" id="ARBA00004141"/>
    </source>
</evidence>
<dbReference type="PANTHER" id="PTHR47154">
    <property type="entry name" value="G-PROTEIN COUPLED RECEPTOR MTH-RELATED"/>
    <property type="match status" value="1"/>
</dbReference>
<dbReference type="OMA" id="CCRVGTF"/>
<comment type="similarity">
    <text evidence="2">Belongs to the G-protein coupled receptor 2 family. Mth subfamily.</text>
</comment>
<dbReference type="SUPFAM" id="SSF63877">
    <property type="entry name" value="Methuselah ectodomain"/>
    <property type="match status" value="1"/>
</dbReference>
<reference evidence="7" key="1">
    <citation type="submission" date="2015-05" db="UniProtKB">
        <authorList>
            <consortium name="EnsemblMetazoa"/>
        </authorList>
    </citation>
    <scope>IDENTIFICATION</scope>
</reference>
<dbReference type="EMBL" id="ACPB03015114">
    <property type="status" value="NOT_ANNOTATED_CDS"/>
    <property type="molecule type" value="Genomic_DNA"/>
</dbReference>
<dbReference type="VEuPathDB" id="VectorBase:RPRC002144"/>
<keyword evidence="5" id="KW-0675">Receptor</keyword>
<dbReference type="GO" id="GO:0008528">
    <property type="term" value="F:G protein-coupled peptide receptor activity"/>
    <property type="evidence" value="ECO:0007669"/>
    <property type="project" value="TreeGrafter"/>
</dbReference>
<dbReference type="InterPro" id="IPR051384">
    <property type="entry name" value="Mth_GPCR"/>
</dbReference>
<organism evidence="7 8">
    <name type="scientific">Rhodnius prolixus</name>
    <name type="common">Triatomid bug</name>
    <dbReference type="NCBI Taxonomy" id="13249"/>
    <lineage>
        <taxon>Eukaryota</taxon>
        <taxon>Metazoa</taxon>
        <taxon>Ecdysozoa</taxon>
        <taxon>Arthropoda</taxon>
        <taxon>Hexapoda</taxon>
        <taxon>Insecta</taxon>
        <taxon>Pterygota</taxon>
        <taxon>Neoptera</taxon>
        <taxon>Paraneoptera</taxon>
        <taxon>Hemiptera</taxon>
        <taxon>Heteroptera</taxon>
        <taxon>Panheteroptera</taxon>
        <taxon>Cimicomorpha</taxon>
        <taxon>Reduviidae</taxon>
        <taxon>Triatominae</taxon>
        <taxon>Rhodnius</taxon>
    </lineage>
</organism>
<evidence type="ECO:0000313" key="8">
    <source>
        <dbReference type="Proteomes" id="UP000015103"/>
    </source>
</evidence>
<dbReference type="Gene3D" id="1.20.1070.10">
    <property type="entry name" value="Rhodopsin 7-helix transmembrane proteins"/>
    <property type="match status" value="1"/>
</dbReference>
<keyword evidence="8" id="KW-1185">Reference proteome</keyword>
<dbReference type="InParanoid" id="T1HDM3"/>
<keyword evidence="3" id="KW-0732">Signal</keyword>
<dbReference type="Proteomes" id="UP000015103">
    <property type="component" value="Unassembled WGS sequence"/>
</dbReference>
<dbReference type="AlphaFoldDB" id="T1HDM3"/>
<keyword evidence="4" id="KW-0297">G-protein coupled receptor</keyword>
<dbReference type="Gene3D" id="2.170.180.11">
    <property type="entry name" value="Methuselah ectodomain, domain 2"/>
    <property type="match status" value="1"/>
</dbReference>
<accession>T1HDM3</accession>
<evidence type="ECO:0000256" key="3">
    <source>
        <dbReference type="ARBA" id="ARBA00022729"/>
    </source>
</evidence>
<dbReference type="EnsemblMetazoa" id="RPRC002144-RA">
    <property type="protein sequence ID" value="RPRC002144-PA"/>
    <property type="gene ID" value="RPRC002144"/>
</dbReference>
<dbReference type="HOGENOM" id="CLU_1171942_0_0_1"/>
<dbReference type="InterPro" id="IPR036272">
    <property type="entry name" value="Methuselah_N_sf"/>
</dbReference>
<proteinExistence type="inferred from homology"/>
<keyword evidence="6" id="KW-0807">Transducer</keyword>
<evidence type="ECO:0000256" key="6">
    <source>
        <dbReference type="ARBA" id="ARBA00023224"/>
    </source>
</evidence>
<evidence type="ECO:0000256" key="2">
    <source>
        <dbReference type="ARBA" id="ARBA00008979"/>
    </source>
</evidence>
<comment type="subcellular location">
    <subcellularLocation>
        <location evidence="1">Membrane</location>
        <topology evidence="1">Multi-pass membrane protein</topology>
    </subcellularLocation>
</comment>
<protein>
    <submittedName>
        <fullName evidence="7">Methuselah_N domain-containing protein</fullName>
    </submittedName>
</protein>
<evidence type="ECO:0000256" key="4">
    <source>
        <dbReference type="ARBA" id="ARBA00023040"/>
    </source>
</evidence>
<name>T1HDM3_RHOPR</name>
<dbReference type="InterPro" id="IPR023311">
    <property type="entry name" value="Methusela_ecto_dom_2"/>
</dbReference>
<dbReference type="GO" id="GO:0005886">
    <property type="term" value="C:plasma membrane"/>
    <property type="evidence" value="ECO:0007669"/>
    <property type="project" value="TreeGrafter"/>
</dbReference>
<evidence type="ECO:0000313" key="7">
    <source>
        <dbReference type="EnsemblMetazoa" id="RPRC002144-PA"/>
    </source>
</evidence>
<dbReference type="PANTHER" id="PTHR47154:SF2">
    <property type="entry name" value="G-PROTEIN COUPLED RECEPTOR MTH-RELATED"/>
    <property type="match status" value="1"/>
</dbReference>
<sequence>MLQPLSAATTGLLIYTTLSTWLGILPVSAELRQDDQISPFILKCCPNGRLLKDGECMESNSSLLHPFKLPIAHSWPSLQVVEHAKFNISYGNPICPSLMYFLDPENYEKESYRLLVNGSLYRGDGTLIEPEDYCLDVVESQNAILPALCFPEDENQVEDGEMYRIYPVGMLVSVPFLFLTFLVYALIRQLRNLHGCCLMSHVASLLIGYSCLVTLQIASTRMGNTPCKIVGLMTTVK</sequence>